<dbReference type="GO" id="GO:0031146">
    <property type="term" value="P:SCF-dependent proteasomal ubiquitin-dependent protein catabolic process"/>
    <property type="evidence" value="ECO:0007669"/>
    <property type="project" value="TreeGrafter"/>
</dbReference>
<reference evidence="4" key="1">
    <citation type="submission" date="2025-08" db="UniProtKB">
        <authorList>
            <consortium name="RefSeq"/>
        </authorList>
    </citation>
    <scope>IDENTIFICATION</scope>
    <source>
        <tissue evidence="4">Total insect</tissue>
    </source>
</reference>
<feature type="region of interest" description="Disordered" evidence="1">
    <location>
        <begin position="308"/>
        <end position="332"/>
    </location>
</feature>
<dbReference type="GeneID" id="117651860"/>
<name>A0A6P9A313_THRPL</name>
<dbReference type="PANTHER" id="PTHR12874">
    <property type="entry name" value="F-BOX ONLY PROTEIN 48-RELATED"/>
    <property type="match status" value="1"/>
</dbReference>
<dbReference type="RefSeq" id="XP_034252232.1">
    <property type="nucleotide sequence ID" value="XM_034396341.1"/>
</dbReference>
<dbReference type="GO" id="GO:0009740">
    <property type="term" value="P:gibberellic acid mediated signaling pathway"/>
    <property type="evidence" value="ECO:0007669"/>
    <property type="project" value="TreeGrafter"/>
</dbReference>
<feature type="domain" description="F-box" evidence="2">
    <location>
        <begin position="24"/>
        <end position="72"/>
    </location>
</feature>
<dbReference type="GO" id="GO:0005737">
    <property type="term" value="C:cytoplasm"/>
    <property type="evidence" value="ECO:0007669"/>
    <property type="project" value="TreeGrafter"/>
</dbReference>
<dbReference type="InParanoid" id="A0A6P9A313"/>
<organism evidence="4">
    <name type="scientific">Thrips palmi</name>
    <name type="common">Melon thrips</name>
    <dbReference type="NCBI Taxonomy" id="161013"/>
    <lineage>
        <taxon>Eukaryota</taxon>
        <taxon>Metazoa</taxon>
        <taxon>Ecdysozoa</taxon>
        <taxon>Arthropoda</taxon>
        <taxon>Hexapoda</taxon>
        <taxon>Insecta</taxon>
        <taxon>Pterygota</taxon>
        <taxon>Neoptera</taxon>
        <taxon>Paraneoptera</taxon>
        <taxon>Thysanoptera</taxon>
        <taxon>Terebrantia</taxon>
        <taxon>Thripoidea</taxon>
        <taxon>Thripidae</taxon>
        <taxon>Thrips</taxon>
    </lineage>
</organism>
<evidence type="ECO:0000259" key="2">
    <source>
        <dbReference type="PROSITE" id="PS50181"/>
    </source>
</evidence>
<dbReference type="InterPro" id="IPR036047">
    <property type="entry name" value="F-box-like_dom_sf"/>
</dbReference>
<dbReference type="AlphaFoldDB" id="A0A6P9A313"/>
<evidence type="ECO:0000256" key="1">
    <source>
        <dbReference type="SAM" id="MobiDB-lite"/>
    </source>
</evidence>
<dbReference type="Gene3D" id="1.20.1280.50">
    <property type="match status" value="1"/>
</dbReference>
<gene>
    <name evidence="4" type="primary">LOC117651860</name>
</gene>
<dbReference type="GO" id="GO:0019005">
    <property type="term" value="C:SCF ubiquitin ligase complex"/>
    <property type="evidence" value="ECO:0007669"/>
    <property type="project" value="TreeGrafter"/>
</dbReference>
<protein>
    <submittedName>
        <fullName evidence="4">Uncharacterized protein LOC117651860 isoform X1</fullName>
    </submittedName>
</protein>
<accession>A0A6P9A313</accession>
<dbReference type="KEGG" id="tpal:117651860"/>
<evidence type="ECO:0000313" key="4">
    <source>
        <dbReference type="RefSeq" id="XP_034252232.1"/>
    </source>
</evidence>
<keyword evidence="3" id="KW-1185">Reference proteome</keyword>
<dbReference type="InterPro" id="IPR001810">
    <property type="entry name" value="F-box_dom"/>
</dbReference>
<dbReference type="SUPFAM" id="SSF81383">
    <property type="entry name" value="F-box domain"/>
    <property type="match status" value="1"/>
</dbReference>
<dbReference type="OrthoDB" id="10257471at2759"/>
<dbReference type="PROSITE" id="PS50181">
    <property type="entry name" value="FBOX"/>
    <property type="match status" value="1"/>
</dbReference>
<dbReference type="Pfam" id="PF12937">
    <property type="entry name" value="F-box-like"/>
    <property type="match status" value="1"/>
</dbReference>
<evidence type="ECO:0000313" key="3">
    <source>
        <dbReference type="Proteomes" id="UP000515158"/>
    </source>
</evidence>
<proteinExistence type="predicted"/>
<dbReference type="Proteomes" id="UP000515158">
    <property type="component" value="Unplaced"/>
</dbReference>
<sequence length="416" mass="46168">MWNLYDTLKHPSACVSNAAEGRAGRSMEDLPDELVLHILRHLSDGFALLDALPLVCRRWHRLCQDVRLWSNVSADTRFWKAQDDPRLLLHAPALRCLSLHRQTAKGIDKDCLPAAVGRSLAVVREAVTVTHGGLLRLGQQGGGGLLALLWRSRHTLRRVLVPWADASLETPSHRLSFLEVLARIECLEVLHLHVGVKTVLQYSGQLGQDEATVPLRELQIRACKAASKWTVQRAVPEDLVLDLVRRAGAGLRELRLDGRWPVPPRVLQQLDRSQLRDVSAHSSVLGMAAKALRSVERLTLSVMLDQDGGADDVDMEDPDADSAGSDDEADGLDDQPFQEFMADLRTSGMALVSAALARCEAAASLRMLALTVTDVDLAEDENFRVDCRKLVDAFKERRPLVQTQLDFHCTFRAEAY</sequence>
<dbReference type="PANTHER" id="PTHR12874:SF23">
    <property type="entry name" value="F-BOX PROTEIN GID2"/>
    <property type="match status" value="1"/>
</dbReference>